<dbReference type="InParanoid" id="A0A7M7JP72"/>
<evidence type="ECO:0000256" key="6">
    <source>
        <dbReference type="RuleBase" id="RU365102"/>
    </source>
</evidence>
<evidence type="ECO:0000313" key="8">
    <source>
        <dbReference type="Proteomes" id="UP000594260"/>
    </source>
</evidence>
<dbReference type="InterPro" id="IPR001727">
    <property type="entry name" value="GDT1-like"/>
</dbReference>
<keyword evidence="8" id="KW-1185">Reference proteome</keyword>
<comment type="subcellular location">
    <subcellularLocation>
        <location evidence="1 6">Membrane</location>
        <topology evidence="1 6">Multi-pass membrane protein</topology>
    </subcellularLocation>
</comment>
<feature type="signal peptide" evidence="6">
    <location>
        <begin position="1"/>
        <end position="23"/>
    </location>
</feature>
<dbReference type="RefSeq" id="XP_022655145.1">
    <property type="nucleotide sequence ID" value="XM_022799410.1"/>
</dbReference>
<dbReference type="KEGG" id="vde:111247890"/>
<dbReference type="GeneID" id="111247890"/>
<accession>A0A7M7JP72</accession>
<dbReference type="GO" id="GO:0016020">
    <property type="term" value="C:membrane"/>
    <property type="evidence" value="ECO:0007669"/>
    <property type="project" value="UniProtKB-SubCell"/>
</dbReference>
<dbReference type="GO" id="GO:0046873">
    <property type="term" value="F:metal ion transmembrane transporter activity"/>
    <property type="evidence" value="ECO:0007669"/>
    <property type="project" value="InterPro"/>
</dbReference>
<organism evidence="7 8">
    <name type="scientific">Varroa destructor</name>
    <name type="common">Honeybee mite</name>
    <dbReference type="NCBI Taxonomy" id="109461"/>
    <lineage>
        <taxon>Eukaryota</taxon>
        <taxon>Metazoa</taxon>
        <taxon>Ecdysozoa</taxon>
        <taxon>Arthropoda</taxon>
        <taxon>Chelicerata</taxon>
        <taxon>Arachnida</taxon>
        <taxon>Acari</taxon>
        <taxon>Parasitiformes</taxon>
        <taxon>Mesostigmata</taxon>
        <taxon>Gamasina</taxon>
        <taxon>Dermanyssoidea</taxon>
        <taxon>Varroidae</taxon>
        <taxon>Varroa</taxon>
    </lineage>
</organism>
<dbReference type="RefSeq" id="XP_022655144.1">
    <property type="nucleotide sequence ID" value="XM_022799409.1"/>
</dbReference>
<evidence type="ECO:0000256" key="4">
    <source>
        <dbReference type="ARBA" id="ARBA00022989"/>
    </source>
</evidence>
<dbReference type="PROSITE" id="PS51257">
    <property type="entry name" value="PROKAR_LIPOPROTEIN"/>
    <property type="match status" value="1"/>
</dbReference>
<dbReference type="EnsemblMetazoa" id="XM_022799409">
    <property type="protein sequence ID" value="XP_022655144"/>
    <property type="gene ID" value="LOC111247890"/>
</dbReference>
<keyword evidence="6" id="KW-0732">Signal</keyword>
<dbReference type="EnsemblMetazoa" id="XM_022799408">
    <property type="protein sequence ID" value="XP_022655143"/>
    <property type="gene ID" value="LOC111247890"/>
</dbReference>
<feature type="transmembrane region" description="Helical" evidence="6">
    <location>
        <begin position="117"/>
        <end position="140"/>
    </location>
</feature>
<feature type="transmembrane region" description="Helical" evidence="6">
    <location>
        <begin position="146"/>
        <end position="165"/>
    </location>
</feature>
<comment type="caution">
    <text evidence="6">Lacks conserved residue(s) required for the propagation of feature annotation.</text>
</comment>
<name>A0A7M7JP72_VARDE</name>
<comment type="similarity">
    <text evidence="2 6">Belongs to the GDT1 family.</text>
</comment>
<feature type="chain" id="PRO_5033949281" description="GDT1 family protein" evidence="6">
    <location>
        <begin position="24"/>
        <end position="284"/>
    </location>
</feature>
<dbReference type="EnsemblMetazoa" id="XM_022799407">
    <property type="protein sequence ID" value="XP_022655142"/>
    <property type="gene ID" value="LOC111247890"/>
</dbReference>
<dbReference type="RefSeq" id="XP_022655143.1">
    <property type="nucleotide sequence ID" value="XM_022799408.1"/>
</dbReference>
<keyword evidence="5 6" id="KW-0472">Membrane</keyword>
<dbReference type="PANTHER" id="PTHR12608:SF1">
    <property type="entry name" value="TRANSMEMBRANE PROTEIN 165"/>
    <property type="match status" value="1"/>
</dbReference>
<dbReference type="PANTHER" id="PTHR12608">
    <property type="entry name" value="TRANSMEMBRANE PROTEIN HTP-1 RELATED"/>
    <property type="match status" value="1"/>
</dbReference>
<feature type="transmembrane region" description="Helical" evidence="6">
    <location>
        <begin position="254"/>
        <end position="277"/>
    </location>
</feature>
<feature type="transmembrane region" description="Helical" evidence="6">
    <location>
        <begin position="225"/>
        <end position="248"/>
    </location>
</feature>
<dbReference type="AlphaFoldDB" id="A0A7M7JP72"/>
<proteinExistence type="inferred from homology"/>
<protein>
    <recommendedName>
        <fullName evidence="6">GDT1 family protein</fullName>
    </recommendedName>
</protein>
<dbReference type="Pfam" id="PF01169">
    <property type="entry name" value="GDT1"/>
    <property type="match status" value="2"/>
</dbReference>
<evidence type="ECO:0000256" key="3">
    <source>
        <dbReference type="ARBA" id="ARBA00022692"/>
    </source>
</evidence>
<dbReference type="OrthoDB" id="442680at2759"/>
<keyword evidence="4 6" id="KW-1133">Transmembrane helix</keyword>
<evidence type="ECO:0000313" key="7">
    <source>
        <dbReference type="EnsemblMetazoa" id="XP_022655142"/>
    </source>
</evidence>
<sequence>MIIRTKYVTLPVLVMAFSFSCQSLVISTDSTSENGTKITQQYRTTNGSANKVWPSIKKKLSAIHSMRALGNQTHRISKVSAFADAFGSSLVMTVLSELGDKTFFITAILAARHSRCVIYWGAMAALALMTLTATGLGYAIQFVPTYIVHYSSICLFILFGLHMLYEGVMKCRGNDSESEEGDMKQDTGSPPWYKSPFAKTFILVLFAEWGDRSQIATIGLSATKLTYGVFVGALLAHAVCTLIAALAGQVLDKFIPVAALTIAGGFVFLAFAAYSLATGYLNNT</sequence>
<evidence type="ECO:0000256" key="1">
    <source>
        <dbReference type="ARBA" id="ARBA00004141"/>
    </source>
</evidence>
<keyword evidence="3 6" id="KW-0812">Transmembrane</keyword>
<reference evidence="7" key="1">
    <citation type="submission" date="2021-01" db="UniProtKB">
        <authorList>
            <consortium name="EnsemblMetazoa"/>
        </authorList>
    </citation>
    <scope>IDENTIFICATION</scope>
</reference>
<evidence type="ECO:0000256" key="5">
    <source>
        <dbReference type="ARBA" id="ARBA00023136"/>
    </source>
</evidence>
<dbReference type="EnsemblMetazoa" id="XM_022799410">
    <property type="protein sequence ID" value="XP_022655145"/>
    <property type="gene ID" value="LOC111247890"/>
</dbReference>
<evidence type="ECO:0000256" key="2">
    <source>
        <dbReference type="ARBA" id="ARBA00009190"/>
    </source>
</evidence>
<dbReference type="RefSeq" id="XP_022655142.1">
    <property type="nucleotide sequence ID" value="XM_022799407.1"/>
</dbReference>
<dbReference type="Proteomes" id="UP000594260">
    <property type="component" value="Unplaced"/>
</dbReference>